<protein>
    <submittedName>
        <fullName evidence="8">M48 family metalloprotease</fullName>
    </submittedName>
</protein>
<sequence length="492" mass="55362">MKRLLTESKKVVLVLTAIFICNSCARNPVTGKRDFSLVSKDQEIAMGQQADPEVIAQFGLYPSEALQNFINQKGQQMVAVSHRQDLKYQFRIVDSPVINAFAVPGGYVYFTRGIMAHFNNEAQFAGVLGHEIGHIAARHSARQQSKTMLAQLGLVVGMVVSPELAQFGEQAQQSLALLFLKFGRDDERESDRLGVEYSTKIGYDANYMADFFRTLQRQQEQSEAEPIPDFLSTHPNPADRYQTVKELAADWQQKTKAKNLQVNRNTYLKLIDGLVYGEDPRQGFVEANVFYHPELKFQFPVPTGWLYQNSPTQFQMAEKEGKALLALTLAGGKTLEEAAQQTMQKYSLQALESKKVTVNGFPALAVVADQQAQQDQQQQQQQQTATIRTLTYFIQDGASIYSLMGISAKPDFETYFTTFSNTMQQFRKLTDPARLNKQPERVRIKTIAKTTTLAEALRQNKVTDNRLTEMAILNGMELQDQVTAGTLIKVVQ</sequence>
<reference evidence="8 9" key="1">
    <citation type="journal article" date="2018" name="Int. J. Syst. Evol. Microbiol.">
        <title>Adhaeribacter swui sp. nov., isolated from wet mud.</title>
        <authorList>
            <person name="Kim D.U."/>
            <person name="Kim K.W."/>
            <person name="Kang M.S."/>
            <person name="Kim J.Y."/>
            <person name="Jang J.H."/>
            <person name="Kim M.K."/>
        </authorList>
    </citation>
    <scope>NUCLEOTIDE SEQUENCE [LARGE SCALE GENOMIC DNA]</scope>
    <source>
        <strain evidence="8 9">KCTC 52873</strain>
    </source>
</reference>
<name>A0A7G7GC15_9BACT</name>
<keyword evidence="2 8" id="KW-0645">Protease</keyword>
<dbReference type="CDD" id="cd07333">
    <property type="entry name" value="M48C_bepA_like"/>
    <property type="match status" value="1"/>
</dbReference>
<dbReference type="PANTHER" id="PTHR22726">
    <property type="entry name" value="METALLOENDOPEPTIDASE OMA1"/>
    <property type="match status" value="1"/>
</dbReference>
<dbReference type="Proteomes" id="UP000515237">
    <property type="component" value="Chromosome"/>
</dbReference>
<evidence type="ECO:0000256" key="6">
    <source>
        <dbReference type="ARBA" id="ARBA00023049"/>
    </source>
</evidence>
<evidence type="ECO:0000259" key="7">
    <source>
        <dbReference type="Pfam" id="PF01435"/>
    </source>
</evidence>
<dbReference type="GO" id="GO:0004222">
    <property type="term" value="F:metalloendopeptidase activity"/>
    <property type="evidence" value="ECO:0007669"/>
    <property type="project" value="InterPro"/>
</dbReference>
<evidence type="ECO:0000313" key="8">
    <source>
        <dbReference type="EMBL" id="QNF34699.1"/>
    </source>
</evidence>
<keyword evidence="9" id="KW-1185">Reference proteome</keyword>
<dbReference type="InterPro" id="IPR051156">
    <property type="entry name" value="Mito/Outer_Membr_Metalloprot"/>
</dbReference>
<dbReference type="GO" id="GO:0016020">
    <property type="term" value="C:membrane"/>
    <property type="evidence" value="ECO:0007669"/>
    <property type="project" value="TreeGrafter"/>
</dbReference>
<keyword evidence="5" id="KW-0862">Zinc</keyword>
<dbReference type="AlphaFoldDB" id="A0A7G7GC15"/>
<evidence type="ECO:0000256" key="2">
    <source>
        <dbReference type="ARBA" id="ARBA00022670"/>
    </source>
</evidence>
<dbReference type="InterPro" id="IPR001915">
    <property type="entry name" value="Peptidase_M48"/>
</dbReference>
<evidence type="ECO:0000256" key="4">
    <source>
        <dbReference type="ARBA" id="ARBA00022801"/>
    </source>
</evidence>
<dbReference type="PANTHER" id="PTHR22726:SF1">
    <property type="entry name" value="METALLOENDOPEPTIDASE OMA1, MITOCHONDRIAL"/>
    <property type="match status" value="1"/>
</dbReference>
<keyword evidence="4" id="KW-0378">Hydrolase</keyword>
<evidence type="ECO:0000256" key="3">
    <source>
        <dbReference type="ARBA" id="ARBA00022723"/>
    </source>
</evidence>
<dbReference type="GO" id="GO:0046872">
    <property type="term" value="F:metal ion binding"/>
    <property type="evidence" value="ECO:0007669"/>
    <property type="project" value="UniProtKB-KW"/>
</dbReference>
<gene>
    <name evidence="8" type="ORF">HUW51_18925</name>
</gene>
<evidence type="ECO:0000256" key="1">
    <source>
        <dbReference type="ARBA" id="ARBA00001947"/>
    </source>
</evidence>
<feature type="domain" description="Peptidase M48" evidence="7">
    <location>
        <begin position="67"/>
        <end position="247"/>
    </location>
</feature>
<evidence type="ECO:0000256" key="5">
    <source>
        <dbReference type="ARBA" id="ARBA00022833"/>
    </source>
</evidence>
<dbReference type="Gene3D" id="3.40.1000.10">
    <property type="entry name" value="Mog1/PsbP, alpha/beta/alpha sandwich"/>
    <property type="match status" value="1"/>
</dbReference>
<dbReference type="Pfam" id="PF01435">
    <property type="entry name" value="Peptidase_M48"/>
    <property type="match status" value="1"/>
</dbReference>
<dbReference type="Gene3D" id="3.30.2010.10">
    <property type="entry name" value="Metalloproteases ('zincins'), catalytic domain"/>
    <property type="match status" value="1"/>
</dbReference>
<accession>A0A7G7GC15</accession>
<organism evidence="8 9">
    <name type="scientific">Adhaeribacter swui</name>
    <dbReference type="NCBI Taxonomy" id="2086471"/>
    <lineage>
        <taxon>Bacteria</taxon>
        <taxon>Pseudomonadati</taxon>
        <taxon>Bacteroidota</taxon>
        <taxon>Cytophagia</taxon>
        <taxon>Cytophagales</taxon>
        <taxon>Hymenobacteraceae</taxon>
        <taxon>Adhaeribacter</taxon>
    </lineage>
</organism>
<dbReference type="KEGG" id="aswu:HUW51_18925"/>
<proteinExistence type="predicted"/>
<keyword evidence="6 8" id="KW-0482">Metalloprotease</keyword>
<keyword evidence="3" id="KW-0479">Metal-binding</keyword>
<dbReference type="RefSeq" id="WP_185271194.1">
    <property type="nucleotide sequence ID" value="NZ_CP055156.1"/>
</dbReference>
<dbReference type="EMBL" id="CP055156">
    <property type="protein sequence ID" value="QNF34699.1"/>
    <property type="molecule type" value="Genomic_DNA"/>
</dbReference>
<comment type="cofactor">
    <cofactor evidence="1">
        <name>Zn(2+)</name>
        <dbReference type="ChEBI" id="CHEBI:29105"/>
    </cofactor>
</comment>
<evidence type="ECO:0000313" key="9">
    <source>
        <dbReference type="Proteomes" id="UP000515237"/>
    </source>
</evidence>
<dbReference type="GO" id="GO:0051603">
    <property type="term" value="P:proteolysis involved in protein catabolic process"/>
    <property type="evidence" value="ECO:0007669"/>
    <property type="project" value="TreeGrafter"/>
</dbReference>